<dbReference type="Gene3D" id="1.10.1040.10">
    <property type="entry name" value="N-(1-d-carboxylethyl)-l-norvaline Dehydrogenase, domain 2"/>
    <property type="match status" value="1"/>
</dbReference>
<evidence type="ECO:0000313" key="6">
    <source>
        <dbReference type="Proteomes" id="UP001529514"/>
    </source>
</evidence>
<sequence length="294" mass="32052">MHNIGFIGLGRMGQAICLRLLSHDITLRVYNRTPEKAINLLDKGAVWCNSPAELGAVCNIIFLCLSGEQVTETLLTDSKSSLLYHCHPGCMIIDTSTISPESAAYNAHLAEAKGHIYISCPVSGGVEGANKGTLAAIVAVQPKVRAVIEPVISKFADKITWLTNHSDAQKLKIINNLAESINLLGAFEVLNIGLAHGIALDELHSVLTTCRGRSAYMDVALSFLTNSLKPSDVSLAVRCKDLCLASSLADTSKHYPISNTAIGLFHRVWEKYGDEQDQCEYFNFINEEKKLNDH</sequence>
<dbReference type="InterPro" id="IPR013328">
    <property type="entry name" value="6PGD_dom2"/>
</dbReference>
<dbReference type="Pfam" id="PF14833">
    <property type="entry name" value="NAD_binding_11"/>
    <property type="match status" value="1"/>
</dbReference>
<dbReference type="SUPFAM" id="SSF48179">
    <property type="entry name" value="6-phosphogluconate dehydrogenase C-terminal domain-like"/>
    <property type="match status" value="1"/>
</dbReference>
<feature type="domain" description="3-hydroxyisobutyrate dehydrogenase-like NAD-binding" evidence="4">
    <location>
        <begin position="168"/>
        <end position="281"/>
    </location>
</feature>
<dbReference type="PANTHER" id="PTHR22981">
    <property type="entry name" value="3-HYDROXYISOBUTYRATE DEHYDROGENASE-RELATED"/>
    <property type="match status" value="1"/>
</dbReference>
<dbReference type="PANTHER" id="PTHR22981:SF84">
    <property type="entry name" value="3-HYDROXYISOBUTYRATE DEHYDROGENASE"/>
    <property type="match status" value="1"/>
</dbReference>
<keyword evidence="6" id="KW-1185">Reference proteome</keyword>
<dbReference type="InterPro" id="IPR029154">
    <property type="entry name" value="HIBADH-like_NADP-bd"/>
</dbReference>
<accession>A0ABM8JUQ9</accession>
<evidence type="ECO:0000259" key="3">
    <source>
        <dbReference type="Pfam" id="PF03446"/>
    </source>
</evidence>
<dbReference type="InterPro" id="IPR006115">
    <property type="entry name" value="6PGDH_NADP-bd"/>
</dbReference>
<dbReference type="InterPro" id="IPR008927">
    <property type="entry name" value="6-PGluconate_DH-like_C_sf"/>
</dbReference>
<dbReference type="RefSeq" id="WP_374052523.1">
    <property type="nucleotide sequence ID" value="NZ_AP028978.1"/>
</dbReference>
<dbReference type="Gene3D" id="3.40.50.720">
    <property type="entry name" value="NAD(P)-binding Rossmann-like Domain"/>
    <property type="match status" value="1"/>
</dbReference>
<gene>
    <name evidence="5" type="ORF">TCT1_05160</name>
</gene>
<keyword evidence="2" id="KW-0520">NAD</keyword>
<dbReference type="Proteomes" id="UP001529514">
    <property type="component" value="Chromosome"/>
</dbReference>
<proteinExistence type="predicted"/>
<evidence type="ECO:0000313" key="5">
    <source>
        <dbReference type="EMBL" id="BET95595.1"/>
    </source>
</evidence>
<dbReference type="InterPro" id="IPR036291">
    <property type="entry name" value="NAD(P)-bd_dom_sf"/>
</dbReference>
<evidence type="ECO:0000259" key="4">
    <source>
        <dbReference type="Pfam" id="PF14833"/>
    </source>
</evidence>
<name>A0ABM8JUQ9_9GAMM</name>
<organism evidence="5 6">
    <name type="scientific">Xenorhabdus taiwanensis</name>
    <dbReference type="NCBI Taxonomy" id="3085177"/>
    <lineage>
        <taxon>Bacteria</taxon>
        <taxon>Pseudomonadati</taxon>
        <taxon>Pseudomonadota</taxon>
        <taxon>Gammaproteobacteria</taxon>
        <taxon>Enterobacterales</taxon>
        <taxon>Morganellaceae</taxon>
        <taxon>Xenorhabdus</taxon>
    </lineage>
</organism>
<dbReference type="PIRSF" id="PIRSF000103">
    <property type="entry name" value="HIBADH"/>
    <property type="match status" value="1"/>
</dbReference>
<feature type="domain" description="6-phosphogluconate dehydrogenase NADP-binding" evidence="3">
    <location>
        <begin position="3"/>
        <end position="161"/>
    </location>
</feature>
<dbReference type="SUPFAM" id="SSF51735">
    <property type="entry name" value="NAD(P)-binding Rossmann-fold domains"/>
    <property type="match status" value="1"/>
</dbReference>
<dbReference type="InterPro" id="IPR015815">
    <property type="entry name" value="HIBADH-related"/>
</dbReference>
<keyword evidence="1" id="KW-0560">Oxidoreductase</keyword>
<dbReference type="Pfam" id="PF03446">
    <property type="entry name" value="NAD_binding_2"/>
    <property type="match status" value="1"/>
</dbReference>
<evidence type="ECO:0000256" key="1">
    <source>
        <dbReference type="ARBA" id="ARBA00023002"/>
    </source>
</evidence>
<evidence type="ECO:0000256" key="2">
    <source>
        <dbReference type="ARBA" id="ARBA00023027"/>
    </source>
</evidence>
<reference evidence="5 6" key="1">
    <citation type="submission" date="2023-10" db="EMBL/GenBank/DDBJ databases">
        <title>Xenorhabdus taiwanensis sp. nov., a symbiotic bacterium associated with the entomopathogenic nematode Steinernema taiwanensis.</title>
        <authorList>
            <person name="Tseng C.T."/>
            <person name="Shu H.Y."/>
            <person name="Chen M.H."/>
            <person name="Fang Y.J."/>
            <person name="Wu T.L."/>
            <person name="Lin Y.C."/>
            <person name="Huang C.J."/>
        </authorList>
    </citation>
    <scope>NUCLEOTIDE SEQUENCE [LARGE SCALE GENOMIC DNA]</scope>
    <source>
        <strain evidence="5 6">TCT-1</strain>
    </source>
</reference>
<dbReference type="EMBL" id="AP028978">
    <property type="protein sequence ID" value="BET95595.1"/>
    <property type="molecule type" value="Genomic_DNA"/>
</dbReference>
<protein>
    <submittedName>
        <fullName evidence="5">NAD(P)-dependent oxidoreductase</fullName>
    </submittedName>
</protein>